<dbReference type="Gene3D" id="3.30.70.1230">
    <property type="entry name" value="Nucleotide cyclase"/>
    <property type="match status" value="1"/>
</dbReference>
<dbReference type="CDD" id="cd07302">
    <property type="entry name" value="CHD"/>
    <property type="match status" value="1"/>
</dbReference>
<dbReference type="Gene3D" id="3.30.450.20">
    <property type="entry name" value="PAS domain"/>
    <property type="match status" value="1"/>
</dbReference>
<protein>
    <recommendedName>
        <fullName evidence="4">Guanylate cyclase domain-containing protein</fullName>
    </recommendedName>
</protein>
<dbReference type="SUPFAM" id="SSF55073">
    <property type="entry name" value="Nucleotide cyclase"/>
    <property type="match status" value="1"/>
</dbReference>
<dbReference type="SMART" id="SM00044">
    <property type="entry name" value="CYCc"/>
    <property type="match status" value="1"/>
</dbReference>
<dbReference type="PANTHER" id="PTHR45655:SF13">
    <property type="entry name" value="SOLUBLE GUANYLATE CYCLASE GCY-32-RELATED"/>
    <property type="match status" value="1"/>
</dbReference>
<dbReference type="InterPro" id="IPR029787">
    <property type="entry name" value="Nucleotide_cyclase"/>
</dbReference>
<feature type="domain" description="Guanylate cyclase" evidence="2">
    <location>
        <begin position="292"/>
        <end position="425"/>
    </location>
</feature>
<dbReference type="Pfam" id="PF13188">
    <property type="entry name" value="PAS_8"/>
    <property type="match status" value="1"/>
</dbReference>
<dbReference type="PANTHER" id="PTHR45655">
    <property type="entry name" value="GUANYLATE CYCLASE SOLUBLE SUBUNIT BETA-2"/>
    <property type="match status" value="1"/>
</dbReference>
<feature type="domain" description="PAS" evidence="1">
    <location>
        <begin position="81"/>
        <end position="125"/>
    </location>
</feature>
<dbReference type="InterPro" id="IPR035965">
    <property type="entry name" value="PAS-like_dom_sf"/>
</dbReference>
<evidence type="ECO:0008006" key="4">
    <source>
        <dbReference type="Google" id="ProtNLM"/>
    </source>
</evidence>
<proteinExistence type="predicted"/>
<dbReference type="PROSITE" id="PS50112">
    <property type="entry name" value="PAS"/>
    <property type="match status" value="1"/>
</dbReference>
<sequence>MGSGSSKVTSLSPKSYTSMESTKTFLSPRQLLIESSSIEEKLVAKSISATTMSKIETKNRELFRNMSHKYIKNDKHKSVSIEHFITDLVDINKNSYEGIILIDNGGKILFANSPVYKMMGYTNPDEVFNGKHINILIPPSIIDLQQIATKKVKKTSFSKKKSERKKLFVKRTVSVTPTVLSSSHSTGITKQPSIRHRKLGAHKRSKSKFYEIKECIITHKNGVDQLYFRIIINVIESDINEDIGYRININDITQLTKESMFNKQLIHSMFPEQVAKRVLNRETINDHHENITVGFFDMKHSTKKVKELSISQFTALSRCIINIIDQLIVDHDITKIERVGDSYFVACGLFGEANHAEKMLKFMCCVQSKIKQLSNNMMSEYKLPEFNIEYRYGVTCGPVVATIMDQSCYHYSLFGTTVHLGARLEHFGEVNKIHVTRSVLDNINRKLWNITPNIMCRLKDYEEVDTYFIGPVITPIDLSLVAN</sequence>
<dbReference type="SUPFAM" id="SSF55785">
    <property type="entry name" value="PYP-like sensor domain (PAS domain)"/>
    <property type="match status" value="1"/>
</dbReference>
<dbReference type="InterPro" id="IPR000014">
    <property type="entry name" value="PAS"/>
</dbReference>
<evidence type="ECO:0000259" key="2">
    <source>
        <dbReference type="PROSITE" id="PS50125"/>
    </source>
</evidence>
<dbReference type="GO" id="GO:0004383">
    <property type="term" value="F:guanylate cyclase activity"/>
    <property type="evidence" value="ECO:0007669"/>
    <property type="project" value="TreeGrafter"/>
</dbReference>
<evidence type="ECO:0000313" key="3">
    <source>
        <dbReference type="EMBL" id="AYV79841.1"/>
    </source>
</evidence>
<reference evidence="3" key="1">
    <citation type="submission" date="2018-10" db="EMBL/GenBank/DDBJ databases">
        <title>Hidden diversity of soil giant viruses.</title>
        <authorList>
            <person name="Schulz F."/>
            <person name="Alteio L."/>
            <person name="Goudeau D."/>
            <person name="Ryan E.M."/>
            <person name="Malmstrom R.R."/>
            <person name="Blanchard J."/>
            <person name="Woyke T."/>
        </authorList>
    </citation>
    <scope>NUCLEOTIDE SEQUENCE</scope>
    <source>
        <strain evidence="3">FNV1</strain>
    </source>
</reference>
<dbReference type="GO" id="GO:0070482">
    <property type="term" value="P:response to oxygen levels"/>
    <property type="evidence" value="ECO:0007669"/>
    <property type="project" value="TreeGrafter"/>
</dbReference>
<dbReference type="InterPro" id="IPR001054">
    <property type="entry name" value="A/G_cyclase"/>
</dbReference>
<organism evidence="3">
    <name type="scientific">Faunusvirus sp</name>
    <dbReference type="NCBI Taxonomy" id="2487766"/>
    <lineage>
        <taxon>Viruses</taxon>
        <taxon>Varidnaviria</taxon>
        <taxon>Bamfordvirae</taxon>
        <taxon>Nucleocytoviricota</taxon>
        <taxon>Megaviricetes</taxon>
        <taxon>Imitervirales</taxon>
        <taxon>Mimiviridae</taxon>
    </lineage>
</organism>
<dbReference type="EMBL" id="MK072193">
    <property type="protein sequence ID" value="AYV79841.1"/>
    <property type="molecule type" value="Genomic_DNA"/>
</dbReference>
<gene>
    <name evidence="3" type="ORF">Faunusvirus62_3</name>
</gene>
<dbReference type="Pfam" id="PF00211">
    <property type="entry name" value="Guanylate_cyc"/>
    <property type="match status" value="1"/>
</dbReference>
<dbReference type="CDD" id="cd00130">
    <property type="entry name" value="PAS"/>
    <property type="match status" value="1"/>
</dbReference>
<accession>A0A3G5A0R5</accession>
<dbReference type="PROSITE" id="PS50125">
    <property type="entry name" value="GUANYLATE_CYCLASE_2"/>
    <property type="match status" value="1"/>
</dbReference>
<evidence type="ECO:0000259" key="1">
    <source>
        <dbReference type="PROSITE" id="PS50112"/>
    </source>
</evidence>
<dbReference type="GO" id="GO:0019934">
    <property type="term" value="P:cGMP-mediated signaling"/>
    <property type="evidence" value="ECO:0007669"/>
    <property type="project" value="TreeGrafter"/>
</dbReference>
<name>A0A3G5A0R5_9VIRU</name>